<reference evidence="1" key="1">
    <citation type="submission" date="2022-04" db="EMBL/GenBank/DDBJ databases">
        <title>Genome of the entomopathogenic fungus Entomophthora muscae.</title>
        <authorList>
            <person name="Elya C."/>
            <person name="Lovett B.R."/>
            <person name="Lee E."/>
            <person name="Macias A.M."/>
            <person name="Hajek A.E."/>
            <person name="De Bivort B.L."/>
            <person name="Kasson M.T."/>
            <person name="De Fine Licht H.H."/>
            <person name="Stajich J.E."/>
        </authorList>
    </citation>
    <scope>NUCLEOTIDE SEQUENCE</scope>
    <source>
        <strain evidence="1">Berkeley</strain>
    </source>
</reference>
<evidence type="ECO:0000313" key="2">
    <source>
        <dbReference type="Proteomes" id="UP001165960"/>
    </source>
</evidence>
<gene>
    <name evidence="1" type="ORF">DSO57_1012127</name>
</gene>
<protein>
    <submittedName>
        <fullName evidence="1">Uncharacterized protein</fullName>
    </submittedName>
</protein>
<sequence length="311" mass="35138">MAYSSGEGGSDLHNQPFLRDMIKDLQMIKDDMNQTAPTRTEEPVTRLMMQRRLKATEEALVYRMVKYSAAAYCLDSTLKTWSCNHCQELTHVDLISVEADVLSGGRGFIAVDHSLKSIIVTYRGSYNLRSFLVDMDFGINDLDVGDETQGIKVHVGFLEYAEALGQKLVPILSDLLAKYNYTVTLTGHSLGGAAATLTSIYLNKEMGIPWSNIQLVTFGEPRTGNEAFAWWFNRQNPQHLRVVNNRDIIAHVPYSFMGYFHRKREVFISNGVMQSCISDELEDSSCSSSKKYFLDIMDHIHYLTVTFGILC</sequence>
<comment type="caution">
    <text evidence="1">The sequence shown here is derived from an EMBL/GenBank/DDBJ whole genome shotgun (WGS) entry which is preliminary data.</text>
</comment>
<dbReference type="Proteomes" id="UP001165960">
    <property type="component" value="Unassembled WGS sequence"/>
</dbReference>
<organism evidence="1 2">
    <name type="scientific">Entomophthora muscae</name>
    <dbReference type="NCBI Taxonomy" id="34485"/>
    <lineage>
        <taxon>Eukaryota</taxon>
        <taxon>Fungi</taxon>
        <taxon>Fungi incertae sedis</taxon>
        <taxon>Zoopagomycota</taxon>
        <taxon>Entomophthoromycotina</taxon>
        <taxon>Entomophthoromycetes</taxon>
        <taxon>Entomophthorales</taxon>
        <taxon>Entomophthoraceae</taxon>
        <taxon>Entomophthora</taxon>
    </lineage>
</organism>
<keyword evidence="2" id="KW-1185">Reference proteome</keyword>
<name>A0ACC2T6I3_9FUNG</name>
<accession>A0ACC2T6I3</accession>
<evidence type="ECO:0000313" key="1">
    <source>
        <dbReference type="EMBL" id="KAJ9070071.1"/>
    </source>
</evidence>
<proteinExistence type="predicted"/>
<dbReference type="EMBL" id="QTSX02003593">
    <property type="protein sequence ID" value="KAJ9070071.1"/>
    <property type="molecule type" value="Genomic_DNA"/>
</dbReference>